<keyword evidence="4" id="KW-0630">Potassium</keyword>
<dbReference type="STRING" id="3914.A0A0L9TYH7"/>
<gene>
    <name evidence="7" type="ORF">LR48_Vigan02g138900</name>
</gene>
<sequence length="270" mass="29199">MEKEMLHKYPPLKDCNRRLNVPIASPLNHYDDTDDGAGVLEEALNDAFEVNYCSLRWRKGFRGEGVGGEVEKLEGFEHGDGGGMLPLRRWGRGDEVEAARNLLKDTYGLGVVGEVDVEGEGKGVAIEEVDVKGIGRGVELAVRKDAGGKEGKGEQGSYGKSDLIFFAYSEEILLGSLAIGRNEKFLNTIFPQKSLTVLETVAHLGLIFFLFLVGVALSITAFLVLARILAELKLLTIDAGRIAMAAVVVNDVGAWILLALAIALSRLINS</sequence>
<dbReference type="GO" id="GO:0006885">
    <property type="term" value="P:regulation of pH"/>
    <property type="evidence" value="ECO:0007669"/>
    <property type="project" value="TreeGrafter"/>
</dbReference>
<comment type="subcellular location">
    <subcellularLocation>
        <location evidence="1">Membrane</location>
        <topology evidence="1">Multi-pass membrane protein</topology>
    </subcellularLocation>
</comment>
<evidence type="ECO:0000256" key="1">
    <source>
        <dbReference type="ARBA" id="ARBA00004141"/>
    </source>
</evidence>
<proteinExistence type="predicted"/>
<dbReference type="InterPro" id="IPR050794">
    <property type="entry name" value="CPA2_transporter"/>
</dbReference>
<evidence type="ECO:0000313" key="8">
    <source>
        <dbReference type="Proteomes" id="UP000053144"/>
    </source>
</evidence>
<dbReference type="Gramene" id="KOM35239">
    <property type="protein sequence ID" value="KOM35239"/>
    <property type="gene ID" value="LR48_Vigan02g138900"/>
</dbReference>
<evidence type="ECO:0000313" key="7">
    <source>
        <dbReference type="EMBL" id="KOM35239.1"/>
    </source>
</evidence>
<keyword evidence="6" id="KW-1133">Transmembrane helix</keyword>
<dbReference type="GO" id="GO:0012505">
    <property type="term" value="C:endomembrane system"/>
    <property type="evidence" value="ECO:0007669"/>
    <property type="project" value="TreeGrafter"/>
</dbReference>
<dbReference type="Gene3D" id="1.20.1530.20">
    <property type="match status" value="1"/>
</dbReference>
<dbReference type="Proteomes" id="UP000053144">
    <property type="component" value="Chromosome 2"/>
</dbReference>
<evidence type="ECO:0000256" key="6">
    <source>
        <dbReference type="SAM" id="Phobius"/>
    </source>
</evidence>
<feature type="transmembrane region" description="Helical" evidence="6">
    <location>
        <begin position="201"/>
        <end position="230"/>
    </location>
</feature>
<organism evidence="7 8">
    <name type="scientific">Phaseolus angularis</name>
    <name type="common">Azuki bean</name>
    <name type="synonym">Vigna angularis</name>
    <dbReference type="NCBI Taxonomy" id="3914"/>
    <lineage>
        <taxon>Eukaryota</taxon>
        <taxon>Viridiplantae</taxon>
        <taxon>Streptophyta</taxon>
        <taxon>Embryophyta</taxon>
        <taxon>Tracheophyta</taxon>
        <taxon>Spermatophyta</taxon>
        <taxon>Magnoliopsida</taxon>
        <taxon>eudicotyledons</taxon>
        <taxon>Gunneridae</taxon>
        <taxon>Pentapetalae</taxon>
        <taxon>rosids</taxon>
        <taxon>fabids</taxon>
        <taxon>Fabales</taxon>
        <taxon>Fabaceae</taxon>
        <taxon>Papilionoideae</taxon>
        <taxon>50 kb inversion clade</taxon>
        <taxon>NPAAA clade</taxon>
        <taxon>indigoferoid/millettioid clade</taxon>
        <taxon>Phaseoleae</taxon>
        <taxon>Vigna</taxon>
    </lineage>
</organism>
<dbReference type="InterPro" id="IPR038770">
    <property type="entry name" value="Na+/solute_symporter_sf"/>
</dbReference>
<protein>
    <recommendedName>
        <fullName evidence="9">Cation/H+ exchanger domain-containing protein</fullName>
    </recommendedName>
</protein>
<evidence type="ECO:0000256" key="2">
    <source>
        <dbReference type="ARBA" id="ARBA00022448"/>
    </source>
</evidence>
<dbReference type="PANTHER" id="PTHR32468:SF81">
    <property type="entry name" value="CATION_H(+) ANTIPORTER 19"/>
    <property type="match status" value="1"/>
</dbReference>
<keyword evidence="6" id="KW-0812">Transmembrane</keyword>
<name>A0A0L9TYH7_PHAAN</name>
<evidence type="ECO:0000256" key="5">
    <source>
        <dbReference type="ARBA" id="ARBA00023065"/>
    </source>
</evidence>
<keyword evidence="2" id="KW-0813">Transport</keyword>
<accession>A0A0L9TYH7</accession>
<evidence type="ECO:0008006" key="9">
    <source>
        <dbReference type="Google" id="ProtNLM"/>
    </source>
</evidence>
<keyword evidence="6" id="KW-0472">Membrane</keyword>
<dbReference type="PANTHER" id="PTHR32468">
    <property type="entry name" value="CATION/H + ANTIPORTER"/>
    <property type="match status" value="1"/>
</dbReference>
<dbReference type="EMBL" id="CM003372">
    <property type="protein sequence ID" value="KOM35239.1"/>
    <property type="molecule type" value="Genomic_DNA"/>
</dbReference>
<keyword evidence="5" id="KW-0406">Ion transport</keyword>
<dbReference type="GO" id="GO:0098662">
    <property type="term" value="P:inorganic cation transmembrane transport"/>
    <property type="evidence" value="ECO:0007669"/>
    <property type="project" value="TreeGrafter"/>
</dbReference>
<evidence type="ECO:0000256" key="4">
    <source>
        <dbReference type="ARBA" id="ARBA00022958"/>
    </source>
</evidence>
<reference evidence="8" key="1">
    <citation type="journal article" date="2015" name="Proc. Natl. Acad. Sci. U.S.A.">
        <title>Genome sequencing of adzuki bean (Vigna angularis) provides insight into high starch and low fat accumulation and domestication.</title>
        <authorList>
            <person name="Yang K."/>
            <person name="Tian Z."/>
            <person name="Chen C."/>
            <person name="Luo L."/>
            <person name="Zhao B."/>
            <person name="Wang Z."/>
            <person name="Yu L."/>
            <person name="Li Y."/>
            <person name="Sun Y."/>
            <person name="Li W."/>
            <person name="Chen Y."/>
            <person name="Li Y."/>
            <person name="Zhang Y."/>
            <person name="Ai D."/>
            <person name="Zhao J."/>
            <person name="Shang C."/>
            <person name="Ma Y."/>
            <person name="Wu B."/>
            <person name="Wang M."/>
            <person name="Gao L."/>
            <person name="Sun D."/>
            <person name="Zhang P."/>
            <person name="Guo F."/>
            <person name="Wang W."/>
            <person name="Li Y."/>
            <person name="Wang J."/>
            <person name="Varshney R.K."/>
            <person name="Wang J."/>
            <person name="Ling H.Q."/>
            <person name="Wan P."/>
        </authorList>
    </citation>
    <scope>NUCLEOTIDE SEQUENCE</scope>
    <source>
        <strain evidence="8">cv. Jingnong 6</strain>
    </source>
</reference>
<keyword evidence="3" id="KW-0633">Potassium transport</keyword>
<dbReference type="GO" id="GO:0006813">
    <property type="term" value="P:potassium ion transport"/>
    <property type="evidence" value="ECO:0007669"/>
    <property type="project" value="UniProtKB-KW"/>
</dbReference>
<dbReference type="GO" id="GO:0016020">
    <property type="term" value="C:membrane"/>
    <property type="evidence" value="ECO:0007669"/>
    <property type="project" value="UniProtKB-SubCell"/>
</dbReference>
<dbReference type="AlphaFoldDB" id="A0A0L9TYH7"/>
<feature type="transmembrane region" description="Helical" evidence="6">
    <location>
        <begin position="242"/>
        <end position="264"/>
    </location>
</feature>
<evidence type="ECO:0000256" key="3">
    <source>
        <dbReference type="ARBA" id="ARBA00022538"/>
    </source>
</evidence>